<dbReference type="InterPro" id="IPR052967">
    <property type="entry name" value="Stress_Response_Assoc"/>
</dbReference>
<name>A0A1G9DG02_9STAP</name>
<feature type="domain" description="DUF2382" evidence="1">
    <location>
        <begin position="104"/>
        <end position="219"/>
    </location>
</feature>
<gene>
    <name evidence="2" type="ORF">SAMN05216187_11226</name>
</gene>
<sequence length="229" mass="26289">MGHIEIIEDEQHLQERLQHHIDSGVPENKLIVVSNRGVEGFLRDYPSVEEEMAGGRDIADIFSRYIAVSDEKASQYTDALNKDELLLYIENDTSAPAAADEETIKLRKERLSVNKDSVNKGEVVVEKYAESEIEEFDVPVNMDNVTVERRPVEGEPLFETYNQTEDGEDDLNVIRIPITKERIRIIKEQVVTEEIIVRKEVIEKTEHVSGTVRREDIRVSEVKNEDLDK</sequence>
<dbReference type="PANTHER" id="PTHR38463">
    <property type="entry name" value="STRESS RESPONSE PROTEIN YSNF"/>
    <property type="match status" value="1"/>
</dbReference>
<evidence type="ECO:0000313" key="2">
    <source>
        <dbReference type="EMBL" id="SDK62816.1"/>
    </source>
</evidence>
<reference evidence="3" key="1">
    <citation type="submission" date="2016-10" db="EMBL/GenBank/DDBJ databases">
        <authorList>
            <person name="Varghese N."/>
            <person name="Submissions S."/>
        </authorList>
    </citation>
    <scope>NUCLEOTIDE SEQUENCE [LARGE SCALE GENOMIC DNA]</scope>
    <source>
        <strain evidence="3">CGMCC 1.8911</strain>
    </source>
</reference>
<evidence type="ECO:0000313" key="3">
    <source>
        <dbReference type="Proteomes" id="UP000242700"/>
    </source>
</evidence>
<protein>
    <submittedName>
        <fullName evidence="2">Conserved domain-containing protein</fullName>
    </submittedName>
</protein>
<dbReference type="Proteomes" id="UP000242700">
    <property type="component" value="Unassembled WGS sequence"/>
</dbReference>
<dbReference type="STRING" id="586411.SAMN05216187_11226"/>
<dbReference type="OrthoDB" id="2678178at2"/>
<dbReference type="Pfam" id="PF09557">
    <property type="entry name" value="DUF2382"/>
    <property type="match status" value="1"/>
</dbReference>
<organism evidence="2 3">
    <name type="scientific">Jeotgalicoccus aerolatus</name>
    <dbReference type="NCBI Taxonomy" id="709510"/>
    <lineage>
        <taxon>Bacteria</taxon>
        <taxon>Bacillati</taxon>
        <taxon>Bacillota</taxon>
        <taxon>Bacilli</taxon>
        <taxon>Bacillales</taxon>
        <taxon>Staphylococcaceae</taxon>
        <taxon>Jeotgalicoccus</taxon>
    </lineage>
</organism>
<accession>A0A1G9DG02</accession>
<evidence type="ECO:0000259" key="1">
    <source>
        <dbReference type="Pfam" id="PF09557"/>
    </source>
</evidence>
<dbReference type="RefSeq" id="WP_092599370.1">
    <property type="nucleotide sequence ID" value="NZ_FNFI01000012.1"/>
</dbReference>
<proteinExistence type="predicted"/>
<dbReference type="EMBL" id="FNFI01000012">
    <property type="protein sequence ID" value="SDK62816.1"/>
    <property type="molecule type" value="Genomic_DNA"/>
</dbReference>
<dbReference type="NCBIfam" id="TIGR02271">
    <property type="entry name" value="YsnF/AvaK domain"/>
    <property type="match status" value="1"/>
</dbReference>
<dbReference type="InterPro" id="IPR019060">
    <property type="entry name" value="DUF2382"/>
</dbReference>
<dbReference type="AlphaFoldDB" id="A0A1G9DG02"/>
<dbReference type="PANTHER" id="PTHR38463:SF1">
    <property type="entry name" value="STRESS RESPONSE PROTEIN YSNF"/>
    <property type="match status" value="1"/>
</dbReference>